<dbReference type="InterPro" id="IPR009003">
    <property type="entry name" value="Peptidase_S1_PA"/>
</dbReference>
<proteinExistence type="predicted"/>
<protein>
    <submittedName>
        <fullName evidence="5">Serine protease P149</fullName>
    </submittedName>
</protein>
<name>D6WLP3_TRICA</name>
<evidence type="ECO:0000313" key="5">
    <source>
        <dbReference type="EMBL" id="EFA04680.1"/>
    </source>
</evidence>
<dbReference type="SMART" id="SM00020">
    <property type="entry name" value="Tryp_SPc"/>
    <property type="match status" value="1"/>
</dbReference>
<dbReference type="AlphaFoldDB" id="D6WLP3"/>
<feature type="domain" description="Peptidase S1" evidence="4">
    <location>
        <begin position="36"/>
        <end position="266"/>
    </location>
</feature>
<dbReference type="Pfam" id="PF00089">
    <property type="entry name" value="Trypsin"/>
    <property type="match status" value="1"/>
</dbReference>
<keyword evidence="1" id="KW-1015">Disulfide bond</keyword>
<dbReference type="InterPro" id="IPR051333">
    <property type="entry name" value="CLIP_Serine_Protease"/>
</dbReference>
<sequence length="268" mass="28876">MKLSLVAFLCVALVALALAKKPATKFVTKKDFSGRIIGGETANAGQFPSAAAIYVSTKEGTYFCGGSLIDELWVLTAAHCISGGVAFQVLLGSTTLQGTDPNRVILATSTSVLHPDFNPDTLENDVGLIKFHLPVTYTDYIKPIYLPTVDLIDNLDSTAIGWGQISDETAGLANELNYVTVTTIPNDECQLSFANTIFKTMVCVAGNYNEGTCRGDSGSPLMTTLNHHHWHLGISTFISTNGCETPDPSGYTRTFPYVDWIKNVTQIP</sequence>
<evidence type="ECO:0000256" key="1">
    <source>
        <dbReference type="ARBA" id="ARBA00023157"/>
    </source>
</evidence>
<evidence type="ECO:0000256" key="2">
    <source>
        <dbReference type="RuleBase" id="RU363034"/>
    </source>
</evidence>
<keyword evidence="2" id="KW-0378">Hydrolase</keyword>
<keyword evidence="6" id="KW-1185">Reference proteome</keyword>
<dbReference type="SUPFAM" id="SSF50494">
    <property type="entry name" value="Trypsin-like serine proteases"/>
    <property type="match status" value="1"/>
</dbReference>
<reference evidence="5 6" key="2">
    <citation type="journal article" date="2010" name="Nucleic Acids Res.">
        <title>BeetleBase in 2010: revisions to provide comprehensive genomic information for Tribolium castaneum.</title>
        <authorList>
            <person name="Kim H.S."/>
            <person name="Murphy T."/>
            <person name="Xia J."/>
            <person name="Caragea D."/>
            <person name="Park Y."/>
            <person name="Beeman R.W."/>
            <person name="Lorenzen M.D."/>
            <person name="Butcher S."/>
            <person name="Manak J.R."/>
            <person name="Brown S.J."/>
        </authorList>
    </citation>
    <scope>NUCLEOTIDE SEQUENCE [LARGE SCALE GENOMIC DNA]</scope>
    <source>
        <strain evidence="5 6">Georgia GA2</strain>
    </source>
</reference>
<dbReference type="InterPro" id="IPR043504">
    <property type="entry name" value="Peptidase_S1_PA_chymotrypsin"/>
</dbReference>
<evidence type="ECO:0000256" key="3">
    <source>
        <dbReference type="SAM" id="SignalP"/>
    </source>
</evidence>
<gene>
    <name evidence="5" type="primary">AUGUSTUS-3.0.2_14391</name>
    <name evidence="5" type="ORF">TcasGA2_TC014391</name>
</gene>
<dbReference type="InterPro" id="IPR018114">
    <property type="entry name" value="TRYPSIN_HIS"/>
</dbReference>
<dbReference type="GO" id="GO:0005615">
    <property type="term" value="C:extracellular space"/>
    <property type="evidence" value="ECO:0000318"/>
    <property type="project" value="GO_Central"/>
</dbReference>
<dbReference type="EMBL" id="KQ971343">
    <property type="protein sequence ID" value="EFA04680.1"/>
    <property type="molecule type" value="Genomic_DNA"/>
</dbReference>
<evidence type="ECO:0000259" key="4">
    <source>
        <dbReference type="PROSITE" id="PS50240"/>
    </source>
</evidence>
<dbReference type="HOGENOM" id="CLU_006842_7_6_1"/>
<feature type="chain" id="PRO_5003089561" evidence="3">
    <location>
        <begin position="20"/>
        <end position="268"/>
    </location>
</feature>
<dbReference type="PRINTS" id="PR00722">
    <property type="entry name" value="CHYMOTRYPSIN"/>
</dbReference>
<keyword evidence="2 5" id="KW-0645">Protease</keyword>
<organism evidence="5 6">
    <name type="scientific">Tribolium castaneum</name>
    <name type="common">Red flour beetle</name>
    <dbReference type="NCBI Taxonomy" id="7070"/>
    <lineage>
        <taxon>Eukaryota</taxon>
        <taxon>Metazoa</taxon>
        <taxon>Ecdysozoa</taxon>
        <taxon>Arthropoda</taxon>
        <taxon>Hexapoda</taxon>
        <taxon>Insecta</taxon>
        <taxon>Pterygota</taxon>
        <taxon>Neoptera</taxon>
        <taxon>Endopterygota</taxon>
        <taxon>Coleoptera</taxon>
        <taxon>Polyphaga</taxon>
        <taxon>Cucujiformia</taxon>
        <taxon>Tenebrionidae</taxon>
        <taxon>Tenebrionidae incertae sedis</taxon>
        <taxon>Tribolium</taxon>
    </lineage>
</organism>
<dbReference type="PANTHER" id="PTHR24260:SF136">
    <property type="entry name" value="GH08193P-RELATED"/>
    <property type="match status" value="1"/>
</dbReference>
<dbReference type="Gene3D" id="2.40.10.10">
    <property type="entry name" value="Trypsin-like serine proteases"/>
    <property type="match status" value="1"/>
</dbReference>
<evidence type="ECO:0000313" key="6">
    <source>
        <dbReference type="Proteomes" id="UP000007266"/>
    </source>
</evidence>
<keyword evidence="3" id="KW-0732">Signal</keyword>
<dbReference type="eggNOG" id="KOG3627">
    <property type="taxonomic scope" value="Eukaryota"/>
</dbReference>
<dbReference type="InterPro" id="IPR033116">
    <property type="entry name" value="TRYPSIN_SER"/>
</dbReference>
<dbReference type="PROSITE" id="PS00134">
    <property type="entry name" value="TRYPSIN_HIS"/>
    <property type="match status" value="1"/>
</dbReference>
<dbReference type="CDD" id="cd00190">
    <property type="entry name" value="Tryp_SPc"/>
    <property type="match status" value="1"/>
</dbReference>
<dbReference type="GO" id="GO:0045087">
    <property type="term" value="P:innate immune response"/>
    <property type="evidence" value="ECO:0000318"/>
    <property type="project" value="GO_Central"/>
</dbReference>
<dbReference type="InterPro" id="IPR001314">
    <property type="entry name" value="Peptidase_S1A"/>
</dbReference>
<dbReference type="InParanoid" id="D6WLP3"/>
<dbReference type="OMA" id="HEKYDEN"/>
<feature type="signal peptide" evidence="3">
    <location>
        <begin position="1"/>
        <end position="19"/>
    </location>
</feature>
<dbReference type="InterPro" id="IPR001254">
    <property type="entry name" value="Trypsin_dom"/>
</dbReference>
<dbReference type="PROSITE" id="PS00135">
    <property type="entry name" value="TRYPSIN_SER"/>
    <property type="match status" value="1"/>
</dbReference>
<dbReference type="PROSITE" id="PS50240">
    <property type="entry name" value="TRYPSIN_DOM"/>
    <property type="match status" value="1"/>
</dbReference>
<dbReference type="PANTHER" id="PTHR24260">
    <property type="match status" value="1"/>
</dbReference>
<dbReference type="GO" id="GO:0006508">
    <property type="term" value="P:proteolysis"/>
    <property type="evidence" value="ECO:0007669"/>
    <property type="project" value="UniProtKB-KW"/>
</dbReference>
<dbReference type="Proteomes" id="UP000007266">
    <property type="component" value="Linkage group 5"/>
</dbReference>
<dbReference type="GO" id="GO:0004252">
    <property type="term" value="F:serine-type endopeptidase activity"/>
    <property type="evidence" value="ECO:0007669"/>
    <property type="project" value="InterPro"/>
</dbReference>
<dbReference type="PhylomeDB" id="D6WLP3"/>
<keyword evidence="2" id="KW-0720">Serine protease</keyword>
<reference evidence="5 6" key="1">
    <citation type="journal article" date="2008" name="Nature">
        <title>The genome of the model beetle and pest Tribolium castaneum.</title>
        <authorList>
            <consortium name="Tribolium Genome Sequencing Consortium"/>
            <person name="Richards S."/>
            <person name="Gibbs R.A."/>
            <person name="Weinstock G.M."/>
            <person name="Brown S.J."/>
            <person name="Denell R."/>
            <person name="Beeman R.W."/>
            <person name="Gibbs R."/>
            <person name="Beeman R.W."/>
            <person name="Brown S.J."/>
            <person name="Bucher G."/>
            <person name="Friedrich M."/>
            <person name="Grimmelikhuijzen C.J."/>
            <person name="Klingler M."/>
            <person name="Lorenzen M."/>
            <person name="Richards S."/>
            <person name="Roth S."/>
            <person name="Schroder R."/>
            <person name="Tautz D."/>
            <person name="Zdobnov E.M."/>
            <person name="Muzny D."/>
            <person name="Gibbs R.A."/>
            <person name="Weinstock G.M."/>
            <person name="Attaway T."/>
            <person name="Bell S."/>
            <person name="Buhay C.J."/>
            <person name="Chandrabose M.N."/>
            <person name="Chavez D."/>
            <person name="Clerk-Blankenburg K.P."/>
            <person name="Cree A."/>
            <person name="Dao M."/>
            <person name="Davis C."/>
            <person name="Chacko J."/>
            <person name="Dinh H."/>
            <person name="Dugan-Rocha S."/>
            <person name="Fowler G."/>
            <person name="Garner T.T."/>
            <person name="Garnes J."/>
            <person name="Gnirke A."/>
            <person name="Hawes A."/>
            <person name="Hernandez J."/>
            <person name="Hines S."/>
            <person name="Holder M."/>
            <person name="Hume J."/>
            <person name="Jhangiani S.N."/>
            <person name="Joshi V."/>
            <person name="Khan Z.M."/>
            <person name="Jackson L."/>
            <person name="Kovar C."/>
            <person name="Kowis A."/>
            <person name="Lee S."/>
            <person name="Lewis L.R."/>
            <person name="Margolis J."/>
            <person name="Morgan M."/>
            <person name="Nazareth L.V."/>
            <person name="Nguyen N."/>
            <person name="Okwuonu G."/>
            <person name="Parker D."/>
            <person name="Richards S."/>
            <person name="Ruiz S.J."/>
            <person name="Santibanez J."/>
            <person name="Savard J."/>
            <person name="Scherer S.E."/>
            <person name="Schneider B."/>
            <person name="Sodergren E."/>
            <person name="Tautz D."/>
            <person name="Vattahil S."/>
            <person name="Villasana D."/>
            <person name="White C.S."/>
            <person name="Wright R."/>
            <person name="Park Y."/>
            <person name="Beeman R.W."/>
            <person name="Lord J."/>
            <person name="Oppert B."/>
            <person name="Lorenzen M."/>
            <person name="Brown S."/>
            <person name="Wang L."/>
            <person name="Savard J."/>
            <person name="Tautz D."/>
            <person name="Richards S."/>
            <person name="Weinstock G."/>
            <person name="Gibbs R.A."/>
            <person name="Liu Y."/>
            <person name="Worley K."/>
            <person name="Weinstock G."/>
            <person name="Elsik C.G."/>
            <person name="Reese J.T."/>
            <person name="Elhaik E."/>
            <person name="Landan G."/>
            <person name="Graur D."/>
            <person name="Arensburger P."/>
            <person name="Atkinson P."/>
            <person name="Beeman R.W."/>
            <person name="Beidler J."/>
            <person name="Brown S.J."/>
            <person name="Demuth J.P."/>
            <person name="Drury D.W."/>
            <person name="Du Y.Z."/>
            <person name="Fujiwara H."/>
            <person name="Lorenzen M."/>
            <person name="Maselli V."/>
            <person name="Osanai M."/>
            <person name="Park Y."/>
            <person name="Robertson H.M."/>
            <person name="Tu Z."/>
            <person name="Wang J.J."/>
            <person name="Wang S."/>
            <person name="Richards S."/>
            <person name="Song H."/>
            <person name="Zhang L."/>
            <person name="Sodergren E."/>
            <person name="Werner D."/>
            <person name="Stanke M."/>
            <person name="Morgenstern B."/>
            <person name="Solovyev V."/>
            <person name="Kosarev P."/>
            <person name="Brown G."/>
            <person name="Chen H.C."/>
            <person name="Ermolaeva O."/>
            <person name="Hlavina W."/>
            <person name="Kapustin Y."/>
            <person name="Kiryutin B."/>
            <person name="Kitts P."/>
            <person name="Maglott D."/>
            <person name="Pruitt K."/>
            <person name="Sapojnikov V."/>
            <person name="Souvorov A."/>
            <person name="Mackey A.J."/>
            <person name="Waterhouse R.M."/>
            <person name="Wyder S."/>
            <person name="Zdobnov E.M."/>
            <person name="Zdobnov E.M."/>
            <person name="Wyder S."/>
            <person name="Kriventseva E.V."/>
            <person name="Kadowaki T."/>
            <person name="Bork P."/>
            <person name="Aranda M."/>
            <person name="Bao R."/>
            <person name="Beermann A."/>
            <person name="Berns N."/>
            <person name="Bolognesi R."/>
            <person name="Bonneton F."/>
            <person name="Bopp D."/>
            <person name="Brown S.J."/>
            <person name="Bucher G."/>
            <person name="Butts T."/>
            <person name="Chaumot A."/>
            <person name="Denell R.E."/>
            <person name="Ferrier D.E."/>
            <person name="Friedrich M."/>
            <person name="Gordon C.M."/>
            <person name="Jindra M."/>
            <person name="Klingler M."/>
            <person name="Lan Q."/>
            <person name="Lattorff H.M."/>
            <person name="Laudet V."/>
            <person name="von Levetsow C."/>
            <person name="Liu Z."/>
            <person name="Lutz R."/>
            <person name="Lynch J.A."/>
            <person name="da Fonseca R.N."/>
            <person name="Posnien N."/>
            <person name="Reuter R."/>
            <person name="Roth S."/>
            <person name="Savard J."/>
            <person name="Schinko J.B."/>
            <person name="Schmitt C."/>
            <person name="Schoppmeier M."/>
            <person name="Schroder R."/>
            <person name="Shippy T.D."/>
            <person name="Simonnet F."/>
            <person name="Marques-Souza H."/>
            <person name="Tautz D."/>
            <person name="Tomoyasu Y."/>
            <person name="Trauner J."/>
            <person name="Van der Zee M."/>
            <person name="Vervoort M."/>
            <person name="Wittkopp N."/>
            <person name="Wimmer E.A."/>
            <person name="Yang X."/>
            <person name="Jones A.K."/>
            <person name="Sattelle D.B."/>
            <person name="Ebert P.R."/>
            <person name="Nelson D."/>
            <person name="Scott J.G."/>
            <person name="Beeman R.W."/>
            <person name="Muthukrishnan S."/>
            <person name="Kramer K.J."/>
            <person name="Arakane Y."/>
            <person name="Beeman R.W."/>
            <person name="Zhu Q."/>
            <person name="Hogenkamp D."/>
            <person name="Dixit R."/>
            <person name="Oppert B."/>
            <person name="Jiang H."/>
            <person name="Zou Z."/>
            <person name="Marshall J."/>
            <person name="Elpidina E."/>
            <person name="Vinokurov K."/>
            <person name="Oppert C."/>
            <person name="Zou Z."/>
            <person name="Evans J."/>
            <person name="Lu Z."/>
            <person name="Zhao P."/>
            <person name="Sumathipala N."/>
            <person name="Altincicek B."/>
            <person name="Vilcinskas A."/>
            <person name="Williams M."/>
            <person name="Hultmark D."/>
            <person name="Hetru C."/>
            <person name="Jiang H."/>
            <person name="Grimmelikhuijzen C.J."/>
            <person name="Hauser F."/>
            <person name="Cazzamali G."/>
            <person name="Williamson M."/>
            <person name="Park Y."/>
            <person name="Li B."/>
            <person name="Tanaka Y."/>
            <person name="Predel R."/>
            <person name="Neupert S."/>
            <person name="Schachtner J."/>
            <person name="Verleyen P."/>
            <person name="Raible F."/>
            <person name="Bork P."/>
            <person name="Friedrich M."/>
            <person name="Walden K.K."/>
            <person name="Robertson H.M."/>
            <person name="Angeli S."/>
            <person name="Foret S."/>
            <person name="Bucher G."/>
            <person name="Schuetz S."/>
            <person name="Maleszka R."/>
            <person name="Wimmer E.A."/>
            <person name="Beeman R.W."/>
            <person name="Lorenzen M."/>
            <person name="Tomoyasu Y."/>
            <person name="Miller S.C."/>
            <person name="Grossmann D."/>
            <person name="Bucher G."/>
        </authorList>
    </citation>
    <scope>NUCLEOTIDE SEQUENCE [LARGE SCALE GENOMIC DNA]</scope>
    <source>
        <strain evidence="5 6">Georgia GA2</strain>
    </source>
</reference>
<dbReference type="FunFam" id="2.40.10.10:FF:000004">
    <property type="entry name" value="Tryptase gamma 1"/>
    <property type="match status" value="1"/>
</dbReference>
<accession>D6WLP3</accession>
<dbReference type="STRING" id="7070.D6WLP3"/>